<proteinExistence type="predicted"/>
<dbReference type="PROSITE" id="PS50850">
    <property type="entry name" value="MFS"/>
    <property type="match status" value="1"/>
</dbReference>
<dbReference type="Pfam" id="PF00083">
    <property type="entry name" value="Sugar_tr"/>
    <property type="match status" value="2"/>
</dbReference>
<evidence type="ECO:0000256" key="6">
    <source>
        <dbReference type="SAM" id="MobiDB-lite"/>
    </source>
</evidence>
<feature type="compositionally biased region" description="Acidic residues" evidence="6">
    <location>
        <begin position="593"/>
        <end position="604"/>
    </location>
</feature>
<reference evidence="9" key="1">
    <citation type="submission" date="2022-10" db="EMBL/GenBank/DDBJ databases">
        <title>Novel sulphate-reducing endosymbionts in the free-living metamonad Anaeramoeba.</title>
        <authorList>
            <person name="Jerlstrom-Hultqvist J."/>
            <person name="Cepicka I."/>
            <person name="Gallot-Lavallee L."/>
            <person name="Salas-Leiva D."/>
            <person name="Curtis B.A."/>
            <person name="Zahonova K."/>
            <person name="Pipaliya S."/>
            <person name="Dacks J."/>
            <person name="Roger A.J."/>
        </authorList>
    </citation>
    <scope>NUCLEOTIDE SEQUENCE</scope>
    <source>
        <strain evidence="9">BMAN</strain>
    </source>
</reference>
<feature type="domain" description="Major facilitator superfamily (MFS) profile" evidence="8">
    <location>
        <begin position="45"/>
        <end position="575"/>
    </location>
</feature>
<evidence type="ECO:0000256" key="2">
    <source>
        <dbReference type="ARBA" id="ARBA00022448"/>
    </source>
</evidence>
<dbReference type="AlphaFoldDB" id="A0A9Q0LN94"/>
<dbReference type="GO" id="GO:0022857">
    <property type="term" value="F:transmembrane transporter activity"/>
    <property type="evidence" value="ECO:0007669"/>
    <property type="project" value="InterPro"/>
</dbReference>
<dbReference type="GO" id="GO:0016020">
    <property type="term" value="C:membrane"/>
    <property type="evidence" value="ECO:0007669"/>
    <property type="project" value="UniProtKB-SubCell"/>
</dbReference>
<dbReference type="InterPro" id="IPR020846">
    <property type="entry name" value="MFS_dom"/>
</dbReference>
<feature type="transmembrane region" description="Helical" evidence="7">
    <location>
        <begin position="171"/>
        <end position="193"/>
    </location>
</feature>
<feature type="transmembrane region" description="Helical" evidence="7">
    <location>
        <begin position="111"/>
        <end position="128"/>
    </location>
</feature>
<dbReference type="InterPro" id="IPR005829">
    <property type="entry name" value="Sugar_transporter_CS"/>
</dbReference>
<dbReference type="Gene3D" id="1.20.1250.20">
    <property type="entry name" value="MFS general substrate transporter like domains"/>
    <property type="match status" value="2"/>
</dbReference>
<dbReference type="InterPro" id="IPR036259">
    <property type="entry name" value="MFS_trans_sf"/>
</dbReference>
<feature type="transmembrane region" description="Helical" evidence="7">
    <location>
        <begin position="522"/>
        <end position="544"/>
    </location>
</feature>
<feature type="region of interest" description="Disordered" evidence="6">
    <location>
        <begin position="295"/>
        <end position="364"/>
    </location>
</feature>
<dbReference type="OMA" id="LLWFIWM"/>
<dbReference type="PANTHER" id="PTHR23511:SF5">
    <property type="entry name" value="MAJOR FACILITATOR-TYPE TRANSPORTER HXNZ-RELATED"/>
    <property type="match status" value="1"/>
</dbReference>
<dbReference type="PROSITE" id="PS00216">
    <property type="entry name" value="SUGAR_TRANSPORT_1"/>
    <property type="match status" value="1"/>
</dbReference>
<dbReference type="SUPFAM" id="SSF103473">
    <property type="entry name" value="MFS general substrate transporter"/>
    <property type="match status" value="1"/>
</dbReference>
<accession>A0A9Q0LN94</accession>
<organism evidence="9 10">
    <name type="scientific">Anaeramoeba ignava</name>
    <name type="common">Anaerobic marine amoeba</name>
    <dbReference type="NCBI Taxonomy" id="1746090"/>
    <lineage>
        <taxon>Eukaryota</taxon>
        <taxon>Metamonada</taxon>
        <taxon>Anaeramoebidae</taxon>
        <taxon>Anaeramoeba</taxon>
    </lineage>
</organism>
<evidence type="ECO:0000256" key="5">
    <source>
        <dbReference type="ARBA" id="ARBA00023136"/>
    </source>
</evidence>
<keyword evidence="4 7" id="KW-1133">Transmembrane helix</keyword>
<feature type="transmembrane region" description="Helical" evidence="7">
    <location>
        <begin position="463"/>
        <end position="481"/>
    </location>
</feature>
<feature type="compositionally biased region" description="Basic and acidic residues" evidence="6">
    <location>
        <begin position="349"/>
        <end position="358"/>
    </location>
</feature>
<feature type="transmembrane region" description="Helical" evidence="7">
    <location>
        <begin position="84"/>
        <end position="104"/>
    </location>
</feature>
<feature type="transmembrane region" description="Helical" evidence="7">
    <location>
        <begin position="402"/>
        <end position="426"/>
    </location>
</feature>
<comment type="caution">
    <text evidence="9">The sequence shown here is derived from an EMBL/GenBank/DDBJ whole genome shotgun (WGS) entry which is preliminary data.</text>
</comment>
<evidence type="ECO:0000256" key="3">
    <source>
        <dbReference type="ARBA" id="ARBA00022692"/>
    </source>
</evidence>
<dbReference type="EMBL" id="JAPDFW010000063">
    <property type="protein sequence ID" value="KAJ5075937.1"/>
    <property type="molecule type" value="Genomic_DNA"/>
</dbReference>
<evidence type="ECO:0000313" key="10">
    <source>
        <dbReference type="Proteomes" id="UP001149090"/>
    </source>
</evidence>
<keyword evidence="2" id="KW-0813">Transport</keyword>
<dbReference type="Proteomes" id="UP001149090">
    <property type="component" value="Unassembled WGS sequence"/>
</dbReference>
<feature type="transmembrane region" description="Helical" evidence="7">
    <location>
        <begin position="199"/>
        <end position="219"/>
    </location>
</feature>
<keyword evidence="3 7" id="KW-0812">Transmembrane</keyword>
<feature type="transmembrane region" description="Helical" evidence="7">
    <location>
        <begin position="45"/>
        <end position="72"/>
    </location>
</feature>
<keyword evidence="5 7" id="KW-0472">Membrane</keyword>
<dbReference type="OrthoDB" id="4139357at2759"/>
<evidence type="ECO:0000259" key="8">
    <source>
        <dbReference type="PROSITE" id="PS50850"/>
    </source>
</evidence>
<feature type="compositionally biased region" description="Basic and acidic residues" evidence="6">
    <location>
        <begin position="295"/>
        <end position="318"/>
    </location>
</feature>
<gene>
    <name evidence="9" type="ORF">M0811_06799</name>
</gene>
<name>A0A9Q0LN94_ANAIG</name>
<evidence type="ECO:0000256" key="4">
    <source>
        <dbReference type="ARBA" id="ARBA00022989"/>
    </source>
</evidence>
<feature type="transmembrane region" description="Helical" evidence="7">
    <location>
        <begin position="550"/>
        <end position="570"/>
    </location>
</feature>
<dbReference type="PANTHER" id="PTHR23511">
    <property type="entry name" value="SYNAPTIC VESICLE GLYCOPROTEIN 2"/>
    <property type="match status" value="1"/>
</dbReference>
<feature type="region of interest" description="Disordered" evidence="6">
    <location>
        <begin position="584"/>
        <end position="604"/>
    </location>
</feature>
<feature type="transmembrane region" description="Helical" evidence="7">
    <location>
        <begin position="438"/>
        <end position="456"/>
    </location>
</feature>
<feature type="compositionally biased region" description="Acidic residues" evidence="6">
    <location>
        <begin position="328"/>
        <end position="348"/>
    </location>
</feature>
<evidence type="ECO:0000256" key="7">
    <source>
        <dbReference type="SAM" id="Phobius"/>
    </source>
</evidence>
<protein>
    <submittedName>
        <fullName evidence="9">Synaptic vesicle 2-related protein</fullName>
    </submittedName>
</protein>
<dbReference type="InterPro" id="IPR005828">
    <property type="entry name" value="MFS_sugar_transport-like"/>
</dbReference>
<feature type="transmembrane region" description="Helical" evidence="7">
    <location>
        <begin position="134"/>
        <end position="159"/>
    </location>
</feature>
<evidence type="ECO:0000256" key="1">
    <source>
        <dbReference type="ARBA" id="ARBA00004141"/>
    </source>
</evidence>
<keyword evidence="10" id="KW-1185">Reference proteome</keyword>
<sequence length="604" mass="69035">MEEMKLPHKNNKEELEIEEEMKINKTDRMSLQEAINLLGFGKFQILMIFALGACWSSDAMITISLSLLAPVVKKKWNLHSYDQTLLVSLSFVGMAIGASIWGHLSDIYGRRLGYLITAIFCLIFGVLSSFTQKFWQLVLCQFMVGLGVSAAPISFGMFSELLPTKRRGFHLIIFEFFWSFGCLLEAGLGWILITKFNWRVFLLFSTIPMAFLLVLWKWVPESPRYYYIINNQQKLNDTIKMISRVNKISFPDNFQILNPNSIQNLETSSLLSYDSNQNNKDNSIIKEKETEILTSSSDKDINEEISNHQTNSEKESDLKLTLGKNENEETNDNSLDDDIDDTLNDDNDNLLKENENNPKKSKKLKKISKLNRKIGKPRQKKHQSLWESLKKMFCKKYRRTTILLWILWFINTFVYYGLVFITPSFMHKDTFGNSYESTFITTFAELPGLFIALLIIEKIGRKITQTAFFISAGISIALLMIGSNPILHIVFAMISRASMIAAFDTTYAYTPEIYPTEIRSTGLGFCSGLSRVAGIISPIFAFILLDYNHYIPLATFSILSIVAGIACYFLPFETSGVSMTDSNFESFEKENPNGDDEEDELFKN</sequence>
<comment type="subcellular location">
    <subcellularLocation>
        <location evidence="1">Membrane</location>
        <topology evidence="1">Multi-pass membrane protein</topology>
    </subcellularLocation>
</comment>
<evidence type="ECO:0000313" key="9">
    <source>
        <dbReference type="EMBL" id="KAJ5075937.1"/>
    </source>
</evidence>